<organism evidence="1 2">
    <name type="scientific">Desulfomicrobium baculatum (strain DSM 4028 / VKM B-1378 / X)</name>
    <name type="common">Desulfovibrio baculatus</name>
    <dbReference type="NCBI Taxonomy" id="525897"/>
    <lineage>
        <taxon>Bacteria</taxon>
        <taxon>Pseudomonadati</taxon>
        <taxon>Thermodesulfobacteriota</taxon>
        <taxon>Desulfovibrionia</taxon>
        <taxon>Desulfovibrionales</taxon>
        <taxon>Desulfomicrobiaceae</taxon>
        <taxon>Desulfomicrobium</taxon>
    </lineage>
</organism>
<reference evidence="1 2" key="1">
    <citation type="journal article" date="2009" name="Stand. Genomic Sci.">
        <title>Complete genome sequence of Desulfomicrobium baculatum type strain (X).</title>
        <authorList>
            <person name="Copeland A."/>
            <person name="Spring S."/>
            <person name="Goker M."/>
            <person name="Schneider S."/>
            <person name="Lapidus A."/>
            <person name="Del Rio T.G."/>
            <person name="Tice H."/>
            <person name="Cheng J.F."/>
            <person name="Chen F."/>
            <person name="Nolan M."/>
            <person name="Bruce D."/>
            <person name="Goodwin L."/>
            <person name="Pitluck S."/>
            <person name="Ivanova N."/>
            <person name="Mavrommatis K."/>
            <person name="Ovchinnikova G."/>
            <person name="Pati A."/>
            <person name="Chen A."/>
            <person name="Palaniappan K."/>
            <person name="Land M."/>
            <person name="Hauser L."/>
            <person name="Chang Y.J."/>
            <person name="Jeffries C.C."/>
            <person name="Meincke L."/>
            <person name="Sims D."/>
            <person name="Brettin T."/>
            <person name="Detter J.C."/>
            <person name="Han C."/>
            <person name="Chain P."/>
            <person name="Bristow J."/>
            <person name="Eisen J.A."/>
            <person name="Markowitz V."/>
            <person name="Hugenholtz P."/>
            <person name="Kyrpides N.C."/>
            <person name="Klenk H.P."/>
            <person name="Lucas S."/>
        </authorList>
    </citation>
    <scope>NUCLEOTIDE SEQUENCE [LARGE SCALE GENOMIC DNA]</scope>
    <source>
        <strain evidence="2">DSM 4028 / VKM B-1378 / X</strain>
    </source>
</reference>
<dbReference type="HOGENOM" id="CLU_666872_0_0_7"/>
<accession>C7LS03</accession>
<dbReference type="EMBL" id="CP001629">
    <property type="protein sequence ID" value="ACU89386.1"/>
    <property type="molecule type" value="Genomic_DNA"/>
</dbReference>
<name>C7LS03_DESBD</name>
<proteinExistence type="predicted"/>
<protein>
    <submittedName>
        <fullName evidence="1">Uncharacterized protein</fullName>
    </submittedName>
</protein>
<dbReference type="AlphaFoldDB" id="C7LS03"/>
<dbReference type="OrthoDB" id="8676334at2"/>
<evidence type="ECO:0000313" key="2">
    <source>
        <dbReference type="Proteomes" id="UP000002216"/>
    </source>
</evidence>
<dbReference type="KEGG" id="dba:Dbac_1286"/>
<dbReference type="RefSeq" id="WP_015773482.1">
    <property type="nucleotide sequence ID" value="NC_013173.1"/>
</dbReference>
<sequence length="412" mass="48506">MSKNKKDKNLVPFGKYEGQPLEVLLADKSYCAWLVGQATIREQYPYLYNLVLNDPENDIKTPSHNRMQAEYLTKDTMLKLFYLVNPEIFSHDKKYYERNLDDYFTDKMSIVKNVCESVSSRISEIKKMADEVNSISENWNMREKKSFIIPVSPFKKYTDGRKQEEYLFSSPASLIVSNPEELYRNTVLDFELFHAFFEEFRIYLAESHFKQISPCKTSFEKKFNDVTIEIKHHEEINPKFSSRVENFFERALHRYSVGNNEQLNYPDFLLAEWRYANPKKTSELYYVELKPSIGDDYHTVLNQISKRREMNKMHFKQKKSQSVKYILVIGAYDGTGVSFENVKSIFKSEEIDVVLEKDIENVKLPKIESDFRISHSELPALIEIFNILDSMKKTIRSTDECFADKNNRASGF</sequence>
<gene>
    <name evidence="1" type="ordered locus">Dbac_1286</name>
</gene>
<keyword evidence="2" id="KW-1185">Reference proteome</keyword>
<dbReference type="Proteomes" id="UP000002216">
    <property type="component" value="Chromosome"/>
</dbReference>
<evidence type="ECO:0000313" key="1">
    <source>
        <dbReference type="EMBL" id="ACU89386.1"/>
    </source>
</evidence>